<dbReference type="EMBL" id="JBHSXN010000001">
    <property type="protein sequence ID" value="MFC6951390.1"/>
    <property type="molecule type" value="Genomic_DNA"/>
</dbReference>
<dbReference type="InterPro" id="IPR000086">
    <property type="entry name" value="NUDIX_hydrolase_dom"/>
</dbReference>
<dbReference type="SUPFAM" id="SSF55811">
    <property type="entry name" value="Nudix"/>
    <property type="match status" value="1"/>
</dbReference>
<dbReference type="CDD" id="cd02883">
    <property type="entry name" value="NUDIX_Hydrolase"/>
    <property type="match status" value="1"/>
</dbReference>
<dbReference type="PANTHER" id="PTHR43046:SF14">
    <property type="entry name" value="MUTT_NUDIX FAMILY PROTEIN"/>
    <property type="match status" value="1"/>
</dbReference>
<reference evidence="5 6" key="1">
    <citation type="journal article" date="2019" name="Int. J. Syst. Evol. Microbiol.">
        <title>The Global Catalogue of Microorganisms (GCM) 10K type strain sequencing project: providing services to taxonomists for standard genome sequencing and annotation.</title>
        <authorList>
            <consortium name="The Broad Institute Genomics Platform"/>
            <consortium name="The Broad Institute Genome Sequencing Center for Infectious Disease"/>
            <person name="Wu L."/>
            <person name="Ma J."/>
        </authorList>
    </citation>
    <scope>NUCLEOTIDE SEQUENCE [LARGE SCALE GENOMIC DNA]</scope>
    <source>
        <strain evidence="5 6">GX26</strain>
    </source>
</reference>
<keyword evidence="2 5" id="KW-0378">Hydrolase</keyword>
<evidence type="ECO:0000313" key="5">
    <source>
        <dbReference type="EMBL" id="MFC6951390.1"/>
    </source>
</evidence>
<evidence type="ECO:0000313" key="6">
    <source>
        <dbReference type="Proteomes" id="UP001596395"/>
    </source>
</evidence>
<dbReference type="GO" id="GO:0016787">
    <property type="term" value="F:hydrolase activity"/>
    <property type="evidence" value="ECO:0007669"/>
    <property type="project" value="UniProtKB-KW"/>
</dbReference>
<accession>A0ABD5V7Y9</accession>
<protein>
    <submittedName>
        <fullName evidence="5">NUDIX hydrolase</fullName>
        <ecNumber evidence="5">3.6.-.-</ecNumber>
    </submittedName>
</protein>
<dbReference type="Gene3D" id="3.90.79.10">
    <property type="entry name" value="Nucleoside Triphosphate Pyrophosphohydrolase"/>
    <property type="match status" value="1"/>
</dbReference>
<name>A0ABD5V7Y9_9EURY</name>
<evidence type="ECO:0000256" key="1">
    <source>
        <dbReference type="ARBA" id="ARBA00001946"/>
    </source>
</evidence>
<keyword evidence="6" id="KW-1185">Reference proteome</keyword>
<dbReference type="EC" id="3.6.-.-" evidence="5"/>
<feature type="domain" description="Nudix hydrolase" evidence="4">
    <location>
        <begin position="60"/>
        <end position="193"/>
    </location>
</feature>
<comment type="cofactor">
    <cofactor evidence="1">
        <name>Mg(2+)</name>
        <dbReference type="ChEBI" id="CHEBI:18420"/>
    </cofactor>
</comment>
<dbReference type="Pfam" id="PF00293">
    <property type="entry name" value="NUDIX"/>
    <property type="match status" value="1"/>
</dbReference>
<feature type="region of interest" description="Disordered" evidence="3">
    <location>
        <begin position="192"/>
        <end position="227"/>
    </location>
</feature>
<dbReference type="PROSITE" id="PS00893">
    <property type="entry name" value="NUDIX_BOX"/>
    <property type="match status" value="1"/>
</dbReference>
<dbReference type="RefSeq" id="WP_336348425.1">
    <property type="nucleotide sequence ID" value="NZ_JAZAQL010000001.1"/>
</dbReference>
<gene>
    <name evidence="5" type="ORF">ACFQGB_00820</name>
</gene>
<evidence type="ECO:0000256" key="3">
    <source>
        <dbReference type="SAM" id="MobiDB-lite"/>
    </source>
</evidence>
<evidence type="ECO:0000259" key="4">
    <source>
        <dbReference type="PROSITE" id="PS51462"/>
    </source>
</evidence>
<proteinExistence type="predicted"/>
<dbReference type="PANTHER" id="PTHR43046">
    <property type="entry name" value="GDP-MANNOSE MANNOSYL HYDROLASE"/>
    <property type="match status" value="1"/>
</dbReference>
<dbReference type="Proteomes" id="UP001596395">
    <property type="component" value="Unassembled WGS sequence"/>
</dbReference>
<dbReference type="AlphaFoldDB" id="A0ABD5V7Y9"/>
<organism evidence="5 6">
    <name type="scientific">Halorubellus litoreus</name>
    <dbReference type="NCBI Taxonomy" id="755308"/>
    <lineage>
        <taxon>Archaea</taxon>
        <taxon>Methanobacteriati</taxon>
        <taxon>Methanobacteriota</taxon>
        <taxon>Stenosarchaea group</taxon>
        <taxon>Halobacteria</taxon>
        <taxon>Halobacteriales</taxon>
        <taxon>Halorubellaceae</taxon>
        <taxon>Halorubellus</taxon>
    </lineage>
</organism>
<feature type="compositionally biased region" description="Basic and acidic residues" evidence="3">
    <location>
        <begin position="216"/>
        <end position="227"/>
    </location>
</feature>
<comment type="caution">
    <text evidence="5">The sequence shown here is derived from an EMBL/GenBank/DDBJ whole genome shotgun (WGS) entry which is preliminary data.</text>
</comment>
<dbReference type="PROSITE" id="PS51462">
    <property type="entry name" value="NUDIX"/>
    <property type="match status" value="1"/>
</dbReference>
<evidence type="ECO:0000256" key="2">
    <source>
        <dbReference type="ARBA" id="ARBA00022801"/>
    </source>
</evidence>
<sequence length="227" mass="24590">MVGLTGVGGDELLGGVVSAADVATRLAALHERFGEFPVREASRENAPDYFTEGVDRALSGWRGDAGALVTDVDDRVLLIRHADAPDRWGTPGGGHEAGEDFAETARREVREETGVDPALTGVHEAVRTEVHREGDRERTFTMLTVHFEGVIDAAEPALDVGDDEILEARWFETPPDPDDLHDHCRDWVRETLDGADVTEEGAAEGRTPDALGDDSSVSREEPTHDDA</sequence>
<dbReference type="InterPro" id="IPR020084">
    <property type="entry name" value="NUDIX_hydrolase_CS"/>
</dbReference>
<dbReference type="InterPro" id="IPR015797">
    <property type="entry name" value="NUDIX_hydrolase-like_dom_sf"/>
</dbReference>